<reference evidence="3 4" key="1">
    <citation type="submission" date="2023-08" db="EMBL/GenBank/DDBJ databases">
        <title>Mesonia sp. MT50, isolated from deep-sea sediment of the Mariana Trench.</title>
        <authorList>
            <person name="Fu H."/>
        </authorList>
    </citation>
    <scope>NUCLEOTIDE SEQUENCE [LARGE SCALE GENOMIC DNA]</scope>
    <source>
        <strain evidence="3 4">MT50</strain>
    </source>
</reference>
<proteinExistence type="predicted"/>
<organism evidence="3 4">
    <name type="scientific">Mesonia profundi</name>
    <dbReference type="NCBI Taxonomy" id="3070998"/>
    <lineage>
        <taxon>Bacteria</taxon>
        <taxon>Pseudomonadati</taxon>
        <taxon>Bacteroidota</taxon>
        <taxon>Flavobacteriia</taxon>
        <taxon>Flavobacteriales</taxon>
        <taxon>Flavobacteriaceae</taxon>
        <taxon>Mesonia</taxon>
    </lineage>
</organism>
<dbReference type="Pfam" id="PF14258">
    <property type="entry name" value="DUF4350"/>
    <property type="match status" value="1"/>
</dbReference>
<dbReference type="RefSeq" id="WP_308864578.1">
    <property type="nucleotide sequence ID" value="NZ_JAVHUL010000022.1"/>
</dbReference>
<keyword evidence="1" id="KW-0472">Membrane</keyword>
<dbReference type="InterPro" id="IPR025646">
    <property type="entry name" value="DUF4350"/>
</dbReference>
<comment type="caution">
    <text evidence="3">The sequence shown here is derived from an EMBL/GenBank/DDBJ whole genome shotgun (WGS) entry which is preliminary data.</text>
</comment>
<accession>A0ABU1A287</accession>
<keyword evidence="1" id="KW-1133">Transmembrane helix</keyword>
<evidence type="ECO:0000313" key="4">
    <source>
        <dbReference type="Proteomes" id="UP001230915"/>
    </source>
</evidence>
<keyword evidence="4" id="KW-1185">Reference proteome</keyword>
<dbReference type="Proteomes" id="UP001230915">
    <property type="component" value="Unassembled WGS sequence"/>
</dbReference>
<sequence length="401" mass="46934">MTKRYKILLGVLILILSTLVFFEANQKEPVNWFPSYSNKDKIPFGTYVFFQELEKKASNLEEINVPPFEFLKYGGIEPGTYFFIGNSLMFDKAEAEQLLSWVDKGNTLFLASNNISSSLLDTLKLSQKSRVRKNGLENFPQYNLVNPRLKSDSLYAFQKDKEIIHFNEIDTLNQEVLGLVQIKDENLKKPEDFINFIEAPFGEGKILIHSSPEVFSNFFLLSKKQQYMYTQKVLSYLDMNVAHFYWDNHYSGGKTFNTSPLYILLNNRYLKWAYYFVLIGALLFVLFEGKRKQKSIPIRNPLKNKTYEYTQTIAGMYLERSDHTGIAHKMIDQFYLDLRQKYHINTQANNTNLISDIAHKTDHPYEDVKELMDYLQLQQQNTAISKEELKDINHKITNFNP</sequence>
<protein>
    <submittedName>
        <fullName evidence="3">DUF4350 domain-containing protein</fullName>
    </submittedName>
</protein>
<gene>
    <name evidence="3" type="ORF">RBU60_09170</name>
</gene>
<feature type="transmembrane region" description="Helical" evidence="1">
    <location>
        <begin position="272"/>
        <end position="289"/>
    </location>
</feature>
<evidence type="ECO:0000313" key="3">
    <source>
        <dbReference type="EMBL" id="MDQ7917744.1"/>
    </source>
</evidence>
<name>A0ABU1A287_9FLAO</name>
<evidence type="ECO:0000256" key="1">
    <source>
        <dbReference type="SAM" id="Phobius"/>
    </source>
</evidence>
<evidence type="ECO:0000259" key="2">
    <source>
        <dbReference type="Pfam" id="PF14258"/>
    </source>
</evidence>
<keyword evidence="1" id="KW-0812">Transmembrane</keyword>
<feature type="domain" description="DUF4350" evidence="2">
    <location>
        <begin position="39"/>
        <end position="224"/>
    </location>
</feature>
<dbReference type="EMBL" id="JAVHUL010000022">
    <property type="protein sequence ID" value="MDQ7917744.1"/>
    <property type="molecule type" value="Genomic_DNA"/>
</dbReference>